<dbReference type="VEuPathDB" id="TrichDB:TVAG_453060"/>
<reference evidence="6" key="2">
    <citation type="journal article" date="2007" name="Science">
        <title>Draft genome sequence of the sexually transmitted pathogen Trichomonas vaginalis.</title>
        <authorList>
            <person name="Carlton J.M."/>
            <person name="Hirt R.P."/>
            <person name="Silva J.C."/>
            <person name="Delcher A.L."/>
            <person name="Schatz M."/>
            <person name="Zhao Q."/>
            <person name="Wortman J.R."/>
            <person name="Bidwell S.L."/>
            <person name="Alsmark U.C.M."/>
            <person name="Besteiro S."/>
            <person name="Sicheritz-Ponten T."/>
            <person name="Noel C.J."/>
            <person name="Dacks J.B."/>
            <person name="Foster P.G."/>
            <person name="Simillion C."/>
            <person name="Van de Peer Y."/>
            <person name="Miranda-Saavedra D."/>
            <person name="Barton G.J."/>
            <person name="Westrop G.D."/>
            <person name="Mueller S."/>
            <person name="Dessi D."/>
            <person name="Fiori P.L."/>
            <person name="Ren Q."/>
            <person name="Paulsen I."/>
            <person name="Zhang H."/>
            <person name="Bastida-Corcuera F.D."/>
            <person name="Simoes-Barbosa A."/>
            <person name="Brown M.T."/>
            <person name="Hayes R.D."/>
            <person name="Mukherjee M."/>
            <person name="Okumura C.Y."/>
            <person name="Schneider R."/>
            <person name="Smith A.J."/>
            <person name="Vanacova S."/>
            <person name="Villalvazo M."/>
            <person name="Haas B.J."/>
            <person name="Pertea M."/>
            <person name="Feldblyum T.V."/>
            <person name="Utterback T.R."/>
            <person name="Shu C.L."/>
            <person name="Osoegawa K."/>
            <person name="de Jong P.J."/>
            <person name="Hrdy I."/>
            <person name="Horvathova L."/>
            <person name="Zubacova Z."/>
            <person name="Dolezal P."/>
            <person name="Malik S.B."/>
            <person name="Logsdon J.M. Jr."/>
            <person name="Henze K."/>
            <person name="Gupta A."/>
            <person name="Wang C.C."/>
            <person name="Dunne R.L."/>
            <person name="Upcroft J.A."/>
            <person name="Upcroft P."/>
            <person name="White O."/>
            <person name="Salzberg S.L."/>
            <person name="Tang P."/>
            <person name="Chiu C.-H."/>
            <person name="Lee Y.-S."/>
            <person name="Embley T.M."/>
            <person name="Coombs G.H."/>
            <person name="Mottram J.C."/>
            <person name="Tachezy J."/>
            <person name="Fraser-Liggett C.M."/>
            <person name="Johnson P.J."/>
        </authorList>
    </citation>
    <scope>NUCLEOTIDE SEQUENCE [LARGE SCALE GENOMIC DNA]</scope>
    <source>
        <strain evidence="6">G3</strain>
    </source>
</reference>
<evidence type="ECO:0000256" key="1">
    <source>
        <dbReference type="ARBA" id="ARBA00004123"/>
    </source>
</evidence>
<evidence type="ECO:0000259" key="5">
    <source>
        <dbReference type="PROSITE" id="PS50118"/>
    </source>
</evidence>
<dbReference type="OrthoDB" id="1919336at2759"/>
<dbReference type="PROSITE" id="PS50118">
    <property type="entry name" value="HMG_BOX_2"/>
    <property type="match status" value="1"/>
</dbReference>
<dbReference type="SMART" id="SM00398">
    <property type="entry name" value="HMG"/>
    <property type="match status" value="1"/>
</dbReference>
<dbReference type="PANTHER" id="PTHR48112">
    <property type="entry name" value="HIGH MOBILITY GROUP PROTEIN DSP1"/>
    <property type="match status" value="1"/>
</dbReference>
<evidence type="ECO:0000313" key="6">
    <source>
        <dbReference type="EMBL" id="EAY04489.1"/>
    </source>
</evidence>
<dbReference type="Proteomes" id="UP000001542">
    <property type="component" value="Unassembled WGS sequence"/>
</dbReference>
<proteinExistence type="predicted"/>
<feature type="DNA-binding region" description="HMG box" evidence="4">
    <location>
        <begin position="1"/>
        <end position="59"/>
    </location>
</feature>
<keyword evidence="2 4" id="KW-0238">DNA-binding</keyword>
<dbReference type="SMR" id="A2ES52"/>
<reference evidence="6" key="1">
    <citation type="submission" date="2006-10" db="EMBL/GenBank/DDBJ databases">
        <authorList>
            <person name="Amadeo P."/>
            <person name="Zhao Q."/>
            <person name="Wortman J."/>
            <person name="Fraser-Liggett C."/>
            <person name="Carlton J."/>
        </authorList>
    </citation>
    <scope>NUCLEOTIDE SEQUENCE</scope>
    <source>
        <strain evidence="6">G3</strain>
    </source>
</reference>
<dbReference type="SUPFAM" id="SSF47095">
    <property type="entry name" value="HMG-box"/>
    <property type="match status" value="1"/>
</dbReference>
<dbReference type="STRING" id="5722.A2ES52"/>
<keyword evidence="3 4" id="KW-0539">Nucleus</keyword>
<dbReference type="KEGG" id="tva:4762351"/>
<protein>
    <submittedName>
        <fullName evidence="6">HMG box family protein</fullName>
    </submittedName>
</protein>
<dbReference type="Gene3D" id="1.10.30.10">
    <property type="entry name" value="High mobility group box domain"/>
    <property type="match status" value="1"/>
</dbReference>
<dbReference type="InterPro" id="IPR050342">
    <property type="entry name" value="HMGB"/>
</dbReference>
<dbReference type="InterPro" id="IPR036910">
    <property type="entry name" value="HMG_box_dom_sf"/>
</dbReference>
<dbReference type="GO" id="GO:0005634">
    <property type="term" value="C:nucleus"/>
    <property type="evidence" value="ECO:0007669"/>
    <property type="project" value="UniProtKB-SubCell"/>
</dbReference>
<evidence type="ECO:0000256" key="4">
    <source>
        <dbReference type="PROSITE-ProRule" id="PRU00267"/>
    </source>
</evidence>
<dbReference type="InParanoid" id="A2ES52"/>
<dbReference type="Pfam" id="PF00505">
    <property type="entry name" value="HMG_box"/>
    <property type="match status" value="1"/>
</dbReference>
<evidence type="ECO:0000256" key="3">
    <source>
        <dbReference type="ARBA" id="ARBA00023242"/>
    </source>
</evidence>
<dbReference type="CDD" id="cd00084">
    <property type="entry name" value="HMG-box_SF"/>
    <property type="match status" value="1"/>
</dbReference>
<evidence type="ECO:0000313" key="7">
    <source>
        <dbReference type="Proteomes" id="UP000001542"/>
    </source>
</evidence>
<dbReference type="EMBL" id="DS113473">
    <property type="protein sequence ID" value="EAY04489.1"/>
    <property type="molecule type" value="Genomic_DNA"/>
</dbReference>
<organism evidence="6 7">
    <name type="scientific">Trichomonas vaginalis (strain ATCC PRA-98 / G3)</name>
    <dbReference type="NCBI Taxonomy" id="412133"/>
    <lineage>
        <taxon>Eukaryota</taxon>
        <taxon>Metamonada</taxon>
        <taxon>Parabasalia</taxon>
        <taxon>Trichomonadida</taxon>
        <taxon>Trichomonadidae</taxon>
        <taxon>Trichomonas</taxon>
    </lineage>
</organism>
<name>A2ES52_TRIV3</name>
<dbReference type="InterPro" id="IPR009071">
    <property type="entry name" value="HMG_box_dom"/>
</dbReference>
<comment type="subcellular location">
    <subcellularLocation>
        <location evidence="1">Nucleus</location>
    </subcellularLocation>
</comment>
<dbReference type="AlphaFoldDB" id="A2ES52"/>
<dbReference type="RefSeq" id="XP_001316712.1">
    <property type="nucleotide sequence ID" value="XM_001316677.1"/>
</dbReference>
<dbReference type="VEuPathDB" id="TrichDB:TVAGG3_0612340"/>
<dbReference type="PANTHER" id="PTHR48112:SF32">
    <property type="entry name" value="HIGH MOBILITY GROUP PROTEIN B3"/>
    <property type="match status" value="1"/>
</dbReference>
<feature type="domain" description="HMG box" evidence="5">
    <location>
        <begin position="1"/>
        <end position="59"/>
    </location>
</feature>
<keyword evidence="7" id="KW-1185">Reference proteome</keyword>
<evidence type="ECO:0000256" key="2">
    <source>
        <dbReference type="ARBA" id="ARBA00023125"/>
    </source>
</evidence>
<accession>A2ES52</accession>
<gene>
    <name evidence="6" type="ORF">TVAG_453060</name>
</gene>
<dbReference type="GO" id="GO:0003677">
    <property type="term" value="F:DNA binding"/>
    <property type="evidence" value="ECO:0007669"/>
    <property type="project" value="UniProtKB-UniRule"/>
</dbReference>
<sequence length="59" mass="6925">MKSPYIIFSIEKRKEIKEKNPKASFGKIAKIIGKMWKELSEEEKNVWIEKAKAQTEEAN</sequence>